<evidence type="ECO:0000313" key="2">
    <source>
        <dbReference type="Proteomes" id="UP000046393"/>
    </source>
</evidence>
<accession>A0A0N5AAD2</accession>
<proteinExistence type="predicted"/>
<dbReference type="AlphaFoldDB" id="A0A0N5AAD2"/>
<dbReference type="SUPFAM" id="SSF51430">
    <property type="entry name" value="NAD(P)-linked oxidoreductase"/>
    <property type="match status" value="1"/>
</dbReference>
<dbReference type="Gene3D" id="3.20.20.100">
    <property type="entry name" value="NADP-dependent oxidoreductase domain"/>
    <property type="match status" value="1"/>
</dbReference>
<evidence type="ECO:0000313" key="3">
    <source>
        <dbReference type="WBParaSite" id="SMUV_0000110001-mRNA-1"/>
    </source>
</evidence>
<organism evidence="2 3">
    <name type="scientific">Syphacia muris</name>
    <dbReference type="NCBI Taxonomy" id="451379"/>
    <lineage>
        <taxon>Eukaryota</taxon>
        <taxon>Metazoa</taxon>
        <taxon>Ecdysozoa</taxon>
        <taxon>Nematoda</taxon>
        <taxon>Chromadorea</taxon>
        <taxon>Rhabditida</taxon>
        <taxon>Spirurina</taxon>
        <taxon>Oxyuridomorpha</taxon>
        <taxon>Oxyuroidea</taxon>
        <taxon>Oxyuridae</taxon>
        <taxon>Syphacia</taxon>
    </lineage>
</organism>
<evidence type="ECO:0000259" key="1">
    <source>
        <dbReference type="Pfam" id="PF00248"/>
    </source>
</evidence>
<dbReference type="InterPro" id="IPR036812">
    <property type="entry name" value="NAD(P)_OxRdtase_dom_sf"/>
</dbReference>
<name>A0A0N5AAD2_9BILA</name>
<dbReference type="WBParaSite" id="SMUV_0000110001-mRNA-1">
    <property type="protein sequence ID" value="SMUV_0000110001-mRNA-1"/>
    <property type="gene ID" value="SMUV_0000110001"/>
</dbReference>
<dbReference type="InterPro" id="IPR020471">
    <property type="entry name" value="AKR"/>
</dbReference>
<dbReference type="GO" id="GO:0016491">
    <property type="term" value="F:oxidoreductase activity"/>
    <property type="evidence" value="ECO:0007669"/>
    <property type="project" value="InterPro"/>
</dbReference>
<keyword evidence="2" id="KW-1185">Reference proteome</keyword>
<dbReference type="PANTHER" id="PTHR42686">
    <property type="entry name" value="GH17980P-RELATED"/>
    <property type="match status" value="1"/>
</dbReference>
<protein>
    <submittedName>
        <fullName evidence="3">Aldo_ket_red domain-containing protein</fullName>
    </submittedName>
</protein>
<dbReference type="Proteomes" id="UP000046393">
    <property type="component" value="Unplaced"/>
</dbReference>
<dbReference type="InterPro" id="IPR023210">
    <property type="entry name" value="NADP_OxRdtase_dom"/>
</dbReference>
<dbReference type="STRING" id="451379.A0A0N5AAD2"/>
<dbReference type="GO" id="GO:0005829">
    <property type="term" value="C:cytosol"/>
    <property type="evidence" value="ECO:0007669"/>
    <property type="project" value="TreeGrafter"/>
</dbReference>
<sequence>MSTVDRHSKMDDNLRKTRSHTLSMIRGYPLDFLSDCQSKQSLPECISCCDGLPSTFVPSFHDDKLIRKMTYRRVGNTNIFVSKISLVPVIYARKNFFFLLLGCGPIGGNYGRLESSVRKIIEVTLKSGINLIDVGYWYGQQRAEQILGKILSKYPRQSYLLSVSVGRFDLDYTRTSDYRADNILNSLTHSIKNLRLSFVDICLLQIHDSDFYSYRGILLYETLPALQVAQRSGKIRLIGLVGYSLKKLAEVTDASPVQIDIVMTYCRGTLNDNSLGEYYRFFESRNIAIINAAPLSMGLLTSSGPPKWHPAPAKIKRACNDALKYCIEKEMSLEKLALYYALNFPGICTCCVGMDSVKQVLENIKIAELERLTVTEQRLQDRLLRRQSYLYFDRLQNTSWENLDLHEYWKHLKTLSSQT</sequence>
<dbReference type="PANTHER" id="PTHR42686:SF1">
    <property type="entry name" value="GH17980P-RELATED"/>
    <property type="match status" value="1"/>
</dbReference>
<feature type="domain" description="NADP-dependent oxidoreductase" evidence="1">
    <location>
        <begin position="106"/>
        <end position="373"/>
    </location>
</feature>
<dbReference type="Pfam" id="PF00248">
    <property type="entry name" value="Aldo_ket_red"/>
    <property type="match status" value="1"/>
</dbReference>
<reference evidence="3" key="1">
    <citation type="submission" date="2017-02" db="UniProtKB">
        <authorList>
            <consortium name="WormBaseParasite"/>
        </authorList>
    </citation>
    <scope>IDENTIFICATION</scope>
</reference>